<proteinExistence type="inferred from homology"/>
<accession>A0A402AMA4</accession>
<sequence>MVFYDLIEDDTVKHELLAHYVAGEWLNSNEDQWSDDLNPSDTTQVLARVPQGPVSVVARAAEAAHESFAAWKALAGPERSEILYRAANILAERRQEIGTLVAQEVGKPLGEALGEADRGVSILRYFASESVHPNGQVIPAQKAGSLQFTLRQPLGPVAVISPWNFPVAIPLWKIAPALAYGNTVVWKPAEVASLTAVRLAEVFASAGLPSGVLNLVLGKGSAIGDALIGQDAIRGITFTGSDAVGMGIAEVAARRNIKYQLEMGGKNAAIVLGDADMNQAAKLVAAGAMRFAGQKCTATSRVIVTDDVVEPFVELLKREIQALPVAPATESSSAVGPLITQSSLEKVASYAQQSTQSGRVVLGGNYARTGSLKNGYFFEPTLVVDVPPDASVAQEEVFGPLLVVEIAHSIDEAIAIANNTRYGLSVSLFTHDINASLEYIHAIESGMVRVNGDTTGVDPHAPFGGMHNSSSHSREQGPAAIDFFTEIKTIQINSAG</sequence>
<dbReference type="PANTHER" id="PTHR43353:SF5">
    <property type="entry name" value="SUCCINATE-SEMIALDEHYDE DEHYDROGENASE, MITOCHONDRIAL"/>
    <property type="match status" value="1"/>
</dbReference>
<dbReference type="Gene3D" id="3.40.605.10">
    <property type="entry name" value="Aldehyde Dehydrogenase, Chain A, domain 1"/>
    <property type="match status" value="1"/>
</dbReference>
<evidence type="ECO:0000313" key="7">
    <source>
        <dbReference type="Proteomes" id="UP000287188"/>
    </source>
</evidence>
<dbReference type="InterPro" id="IPR015590">
    <property type="entry name" value="Aldehyde_DH_dom"/>
</dbReference>
<evidence type="ECO:0000256" key="3">
    <source>
        <dbReference type="PROSITE-ProRule" id="PRU10007"/>
    </source>
</evidence>
<comment type="caution">
    <text evidence="6">The sequence shown here is derived from an EMBL/GenBank/DDBJ whole genome shotgun (WGS) entry which is preliminary data.</text>
</comment>
<protein>
    <submittedName>
        <fullName evidence="6">Putative aldehyde dehydrogenase YcbD</fullName>
    </submittedName>
</protein>
<dbReference type="FunFam" id="3.40.605.10:FF:000007">
    <property type="entry name" value="NAD/NADP-dependent betaine aldehyde dehydrogenase"/>
    <property type="match status" value="1"/>
</dbReference>
<evidence type="ECO:0000313" key="6">
    <source>
        <dbReference type="EMBL" id="GCE20256.1"/>
    </source>
</evidence>
<dbReference type="InterPro" id="IPR016161">
    <property type="entry name" value="Ald_DH/histidinol_DH"/>
</dbReference>
<name>A0A402AMA4_9CHLR</name>
<dbReference type="InterPro" id="IPR029510">
    <property type="entry name" value="Ald_DH_CS_GLU"/>
</dbReference>
<evidence type="ECO:0000256" key="2">
    <source>
        <dbReference type="ARBA" id="ARBA00023002"/>
    </source>
</evidence>
<evidence type="ECO:0000256" key="4">
    <source>
        <dbReference type="RuleBase" id="RU003345"/>
    </source>
</evidence>
<dbReference type="PROSITE" id="PS00687">
    <property type="entry name" value="ALDEHYDE_DEHYDR_GLU"/>
    <property type="match status" value="1"/>
</dbReference>
<dbReference type="Pfam" id="PF00171">
    <property type="entry name" value="Aldedh"/>
    <property type="match status" value="1"/>
</dbReference>
<feature type="active site" evidence="3">
    <location>
        <position position="262"/>
    </location>
</feature>
<keyword evidence="2 4" id="KW-0560">Oxidoreductase</keyword>
<evidence type="ECO:0000259" key="5">
    <source>
        <dbReference type="Pfam" id="PF00171"/>
    </source>
</evidence>
<dbReference type="Gene3D" id="3.40.309.10">
    <property type="entry name" value="Aldehyde Dehydrogenase, Chain A, domain 2"/>
    <property type="match status" value="1"/>
</dbReference>
<feature type="domain" description="Aldehyde dehydrogenase" evidence="5">
    <location>
        <begin position="25"/>
        <end position="490"/>
    </location>
</feature>
<dbReference type="PANTHER" id="PTHR43353">
    <property type="entry name" value="SUCCINATE-SEMIALDEHYDE DEHYDROGENASE, MITOCHONDRIAL"/>
    <property type="match status" value="1"/>
</dbReference>
<dbReference type="EMBL" id="BIFS01000001">
    <property type="protein sequence ID" value="GCE20256.1"/>
    <property type="molecule type" value="Genomic_DNA"/>
</dbReference>
<organism evidence="6 7">
    <name type="scientific">Dictyobacter kobayashii</name>
    <dbReference type="NCBI Taxonomy" id="2014872"/>
    <lineage>
        <taxon>Bacteria</taxon>
        <taxon>Bacillati</taxon>
        <taxon>Chloroflexota</taxon>
        <taxon>Ktedonobacteria</taxon>
        <taxon>Ktedonobacterales</taxon>
        <taxon>Dictyobacteraceae</taxon>
        <taxon>Dictyobacter</taxon>
    </lineage>
</organism>
<dbReference type="InterPro" id="IPR016162">
    <property type="entry name" value="Ald_DH_N"/>
</dbReference>
<dbReference type="InterPro" id="IPR050740">
    <property type="entry name" value="Aldehyde_DH_Superfamily"/>
</dbReference>
<evidence type="ECO:0000256" key="1">
    <source>
        <dbReference type="ARBA" id="ARBA00009986"/>
    </source>
</evidence>
<gene>
    <name evidence="6" type="primary">ycbD</name>
    <name evidence="6" type="ORF">KDK_40560</name>
</gene>
<keyword evidence="7" id="KW-1185">Reference proteome</keyword>
<dbReference type="GO" id="GO:0016620">
    <property type="term" value="F:oxidoreductase activity, acting on the aldehyde or oxo group of donors, NAD or NADP as acceptor"/>
    <property type="evidence" value="ECO:0007669"/>
    <property type="project" value="InterPro"/>
</dbReference>
<dbReference type="Proteomes" id="UP000287188">
    <property type="component" value="Unassembled WGS sequence"/>
</dbReference>
<dbReference type="SUPFAM" id="SSF53720">
    <property type="entry name" value="ALDH-like"/>
    <property type="match status" value="1"/>
</dbReference>
<comment type="similarity">
    <text evidence="1 4">Belongs to the aldehyde dehydrogenase family.</text>
</comment>
<dbReference type="InterPro" id="IPR016163">
    <property type="entry name" value="Ald_DH_C"/>
</dbReference>
<reference evidence="7" key="1">
    <citation type="submission" date="2018-12" db="EMBL/GenBank/DDBJ databases">
        <title>Tengunoibacter tsumagoiensis gen. nov., sp. nov., Dictyobacter kobayashii sp. nov., D. alpinus sp. nov., and D. joshuensis sp. nov. and description of Dictyobacteraceae fam. nov. within the order Ktedonobacterales isolated from Tengu-no-mugimeshi.</title>
        <authorList>
            <person name="Wang C.M."/>
            <person name="Zheng Y."/>
            <person name="Sakai Y."/>
            <person name="Toyoda A."/>
            <person name="Minakuchi Y."/>
            <person name="Abe K."/>
            <person name="Yokota A."/>
            <person name="Yabe S."/>
        </authorList>
    </citation>
    <scope>NUCLEOTIDE SEQUENCE [LARGE SCALE GENOMIC DNA]</scope>
    <source>
        <strain evidence="7">Uno11</strain>
    </source>
</reference>
<dbReference type="AlphaFoldDB" id="A0A402AMA4"/>